<dbReference type="RefSeq" id="WP_122189448.1">
    <property type="nucleotide sequence ID" value="NZ_RFFH01000007.1"/>
</dbReference>
<comment type="caution">
    <text evidence="2">The sequence shown here is derived from an EMBL/GenBank/DDBJ whole genome shotgun (WGS) entry which is preliminary data.</text>
</comment>
<dbReference type="SUPFAM" id="SSF54637">
    <property type="entry name" value="Thioesterase/thiol ester dehydrase-isomerase"/>
    <property type="match status" value="1"/>
</dbReference>
<dbReference type="InterPro" id="IPR029069">
    <property type="entry name" value="HotDog_dom_sf"/>
</dbReference>
<gene>
    <name evidence="2" type="ORF">EBN03_18820</name>
</gene>
<keyword evidence="3" id="KW-1185">Reference proteome</keyword>
<evidence type="ECO:0000313" key="3">
    <source>
        <dbReference type="Proteomes" id="UP000279275"/>
    </source>
</evidence>
<dbReference type="InterPro" id="IPR049449">
    <property type="entry name" value="TesB_ACOT8-like_N"/>
</dbReference>
<dbReference type="OrthoDB" id="4968093at2"/>
<proteinExistence type="predicted"/>
<protein>
    <recommendedName>
        <fullName evidence="1">Acyl-CoA thioesterase-like N-terminal HotDog domain-containing protein</fullName>
    </recommendedName>
</protein>
<evidence type="ECO:0000313" key="2">
    <source>
        <dbReference type="EMBL" id="RMI31498.1"/>
    </source>
</evidence>
<organism evidence="2 3">
    <name type="scientific">Nocardia stercoris</name>
    <dbReference type="NCBI Taxonomy" id="2483361"/>
    <lineage>
        <taxon>Bacteria</taxon>
        <taxon>Bacillati</taxon>
        <taxon>Actinomycetota</taxon>
        <taxon>Actinomycetes</taxon>
        <taxon>Mycobacteriales</taxon>
        <taxon>Nocardiaceae</taxon>
        <taxon>Nocardia</taxon>
    </lineage>
</organism>
<dbReference type="EMBL" id="RFFH01000007">
    <property type="protein sequence ID" value="RMI31498.1"/>
    <property type="molecule type" value="Genomic_DNA"/>
</dbReference>
<evidence type="ECO:0000259" key="1">
    <source>
        <dbReference type="Pfam" id="PF13622"/>
    </source>
</evidence>
<reference evidence="2 3" key="1">
    <citation type="submission" date="2018-10" db="EMBL/GenBank/DDBJ databases">
        <title>Isolation from cow dung.</title>
        <authorList>
            <person name="Ling L."/>
        </authorList>
    </citation>
    <scope>NUCLEOTIDE SEQUENCE [LARGE SCALE GENOMIC DNA]</scope>
    <source>
        <strain evidence="2 3">NEAU-LL90</strain>
    </source>
</reference>
<dbReference type="Gene3D" id="2.40.160.210">
    <property type="entry name" value="Acyl-CoA thioesterase, double hotdog domain"/>
    <property type="match status" value="1"/>
</dbReference>
<name>A0A3M2LA90_9NOCA</name>
<dbReference type="AlphaFoldDB" id="A0A3M2LA90"/>
<sequence>MSGQDSQHGYFTADGQVYTPTAWSRSLWAPGILSGPPVCGLLAREIESRYLTEGFAPARYTVDLHQPVPAVPVSVTCELTRDGNRIRAVTAVLHADGEPVARATATLLKRSIQPPGELWRSDTEPPLPPRRLLDEVTPPTHLFGSDAGWSVAMSGHQNTSRKRKWVRNIPVVAGCESSPFCYAVMAAEQASLVTNWGTEGIGFINADVSVNFSRQPVAAEMGIEAAQHFSADGIAAGGAVLYDEQGPFALCTVSALANERRQISGAVIDEFIPNRGTAEWVGRHG</sequence>
<accession>A0A3M2LA90</accession>
<feature type="domain" description="Acyl-CoA thioesterase-like N-terminal HotDog" evidence="1">
    <location>
        <begin position="28"/>
        <end position="107"/>
    </location>
</feature>
<dbReference type="Pfam" id="PF13622">
    <property type="entry name" value="4HBT_3"/>
    <property type="match status" value="1"/>
</dbReference>
<dbReference type="Proteomes" id="UP000279275">
    <property type="component" value="Unassembled WGS sequence"/>
</dbReference>
<dbReference type="InterPro" id="IPR042171">
    <property type="entry name" value="Acyl-CoA_hotdog"/>
</dbReference>